<evidence type="ECO:0000313" key="1">
    <source>
        <dbReference type="EMBL" id="QFQ13039.1"/>
    </source>
</evidence>
<sequence>MITFFVLSVCRAQEAVSIPMPSIDGDTLMLVGTGFAVDGKDTVSLRGFPTDRFYAMTVKTCMAGDFDSDGTRDICIGWNEDGIGYTKFYFGNGDIKMRTHSATLMQLLNFKGRLAAITVNAGLYCLVRFSSKMRLWHRLLPLYFNHKSSTPLEFWYEAPSLRFRDNKGAVWYNKRGKTQRLMDRGS</sequence>
<dbReference type="AlphaFoldDB" id="A0A5P8E7L6"/>
<gene>
    <name evidence="1" type="ORF">C7Y71_008400</name>
</gene>
<evidence type="ECO:0000313" key="2">
    <source>
        <dbReference type="Proteomes" id="UP000249375"/>
    </source>
</evidence>
<name>A0A5P8E7L6_9BACT</name>
<dbReference type="KEGG" id="alq:C7Y71_008400"/>
<reference evidence="1 2" key="1">
    <citation type="submission" date="2018-11" db="EMBL/GenBank/DDBJ databases">
        <authorList>
            <person name="Na S.W."/>
            <person name="Baik M."/>
        </authorList>
    </citation>
    <scope>NUCLEOTIDE SEQUENCE [LARGE SCALE GENOMIC DNA]</scope>
    <source>
        <strain evidence="1 2">E39</strain>
    </source>
</reference>
<dbReference type="Proteomes" id="UP000249375">
    <property type="component" value="Chromosome"/>
</dbReference>
<dbReference type="EMBL" id="CP033459">
    <property type="protein sequence ID" value="QFQ13039.1"/>
    <property type="molecule type" value="Genomic_DNA"/>
</dbReference>
<proteinExistence type="predicted"/>
<keyword evidence="2" id="KW-1185">Reference proteome</keyword>
<dbReference type="InterPro" id="IPR028994">
    <property type="entry name" value="Integrin_alpha_N"/>
</dbReference>
<protein>
    <submittedName>
        <fullName evidence="1">Uncharacterized protein</fullName>
    </submittedName>
</protein>
<organism evidence="1 2">
    <name type="scientific">Pseudoprevotella muciniphila</name>
    <dbReference type="NCBI Taxonomy" id="2133944"/>
    <lineage>
        <taxon>Bacteria</taxon>
        <taxon>Pseudomonadati</taxon>
        <taxon>Bacteroidota</taxon>
        <taxon>Bacteroidia</taxon>
        <taxon>Bacteroidales</taxon>
        <taxon>Prevotellaceae</taxon>
        <taxon>Pseudoprevotella</taxon>
    </lineage>
</organism>
<dbReference type="SUPFAM" id="SSF69318">
    <property type="entry name" value="Integrin alpha N-terminal domain"/>
    <property type="match status" value="1"/>
</dbReference>
<accession>A0A5P8E7L6</accession>